<feature type="domain" description="Beta-lactamase-related" evidence="2">
    <location>
        <begin position="35"/>
        <end position="349"/>
    </location>
</feature>
<dbReference type="Pfam" id="PF00144">
    <property type="entry name" value="Beta-lactamase"/>
    <property type="match status" value="1"/>
</dbReference>
<dbReference type="InterPro" id="IPR012338">
    <property type="entry name" value="Beta-lactam/transpept-like"/>
</dbReference>
<evidence type="ECO:0000313" key="4">
    <source>
        <dbReference type="Proteomes" id="UP000054223"/>
    </source>
</evidence>
<feature type="signal peptide" evidence="1">
    <location>
        <begin position="1"/>
        <end position="26"/>
    </location>
</feature>
<proteinExistence type="predicted"/>
<dbReference type="SUPFAM" id="SSF56601">
    <property type="entry name" value="beta-lactamase/transpeptidase-like"/>
    <property type="match status" value="1"/>
</dbReference>
<feature type="chain" id="PRO_5040756538" description="Beta-lactamase-related domain-containing protein" evidence="1">
    <location>
        <begin position="27"/>
        <end position="374"/>
    </location>
</feature>
<keyword evidence="4" id="KW-1185">Reference proteome</keyword>
<dbReference type="RefSeq" id="WP_059067009.1">
    <property type="nucleotide sequence ID" value="NZ_LNAL01000002.1"/>
</dbReference>
<evidence type="ECO:0000313" key="3">
    <source>
        <dbReference type="EMBL" id="KUG09984.1"/>
    </source>
</evidence>
<dbReference type="PANTHER" id="PTHR46825:SF9">
    <property type="entry name" value="BETA-LACTAMASE-RELATED DOMAIN-CONTAINING PROTEIN"/>
    <property type="match status" value="1"/>
</dbReference>
<dbReference type="Proteomes" id="UP000054223">
    <property type="component" value="Unassembled WGS sequence"/>
</dbReference>
<comment type="caution">
    <text evidence="3">The sequence shown here is derived from an EMBL/GenBank/DDBJ whole genome shotgun (WGS) entry which is preliminary data.</text>
</comment>
<dbReference type="Gene3D" id="3.40.710.10">
    <property type="entry name" value="DD-peptidase/beta-lactamase superfamily"/>
    <property type="match status" value="1"/>
</dbReference>
<dbReference type="EMBL" id="LNAL01000002">
    <property type="protein sequence ID" value="KUG09984.1"/>
    <property type="molecule type" value="Genomic_DNA"/>
</dbReference>
<evidence type="ECO:0000259" key="2">
    <source>
        <dbReference type="Pfam" id="PF00144"/>
    </source>
</evidence>
<name>A0A9X0HPY2_SOLP1</name>
<organism evidence="3 4">
    <name type="scientific">Solirubrum puertoriconensis</name>
    <dbReference type="NCBI Taxonomy" id="1751427"/>
    <lineage>
        <taxon>Bacteria</taxon>
        <taxon>Pseudomonadati</taxon>
        <taxon>Bacteroidota</taxon>
        <taxon>Cytophagia</taxon>
        <taxon>Cytophagales</taxon>
    </lineage>
</organism>
<accession>A0A9X0HPY2</accession>
<evidence type="ECO:0000256" key="1">
    <source>
        <dbReference type="SAM" id="SignalP"/>
    </source>
</evidence>
<keyword evidence="1" id="KW-0732">Signal</keyword>
<protein>
    <recommendedName>
        <fullName evidence="2">Beta-lactamase-related domain-containing protein</fullName>
    </recommendedName>
</protein>
<dbReference type="InterPro" id="IPR001466">
    <property type="entry name" value="Beta-lactam-related"/>
</dbReference>
<reference evidence="3 4" key="1">
    <citation type="submission" date="2015-11" db="EMBL/GenBank/DDBJ databases">
        <title>Solirubrum puertoriconensis gen. nov. an environmental bacteria isolated in Puerto Rico.</title>
        <authorList>
            <person name="Cuebas-Irizarry M.F."/>
            <person name="Montalvo-Rodriguez R."/>
        </authorList>
    </citation>
    <scope>NUCLEOTIDE SEQUENCE [LARGE SCALE GENOMIC DNA]</scope>
    <source>
        <strain evidence="3 4">MC1A</strain>
    </source>
</reference>
<dbReference type="AlphaFoldDB" id="A0A9X0HPY2"/>
<gene>
    <name evidence="3" type="ORF">ASU33_20790</name>
</gene>
<sequence>MLYSGYYLCSCWLLLLLLTLGGHVTAAAKAKPDSVDRFMQRAMQRHHIPGAAVAVVQGGKVVKMQTYGMANLQWQAAVTPQTAFQIASVTKPLTATLLGVLVQEGKLKLEERIGTYLDSIPEAWQSVTVRELAAHQSGIKLVPLETTRDYNHARRQAAKLPLDYEPGSKEFYVSSDYGLLQAILERVTGQTFAQALQQRVLAPLGMTATRFSNATNEGLFRKLDVVPQASQVYSWSEAERAYRINDMLYPAWYYAAGGIYSSVQDMANWALGLDRGTVLRPATMAALWAPAKLRNQKPTGFGLGWTTETYQGHRIVGHSGGPTLGDVIRFVDQPQPLTVIVLTNARTGFPPYLAKAVAYYYVAGLKQERPENYK</sequence>
<dbReference type="InterPro" id="IPR050491">
    <property type="entry name" value="AmpC-like"/>
</dbReference>
<dbReference type="OrthoDB" id="1522765at2"/>
<dbReference type="PANTHER" id="PTHR46825">
    <property type="entry name" value="D-ALANYL-D-ALANINE-CARBOXYPEPTIDASE/ENDOPEPTIDASE AMPH"/>
    <property type="match status" value="1"/>
</dbReference>